<dbReference type="NCBIfam" id="TIGR04183">
    <property type="entry name" value="Por_Secre_tail"/>
    <property type="match status" value="1"/>
</dbReference>
<keyword evidence="4" id="KW-1185">Reference proteome</keyword>
<dbReference type="OrthoDB" id="1123514at2"/>
<organism evidence="3 4">
    <name type="scientific">Natronoflexus pectinivorans</name>
    <dbReference type="NCBI Taxonomy" id="682526"/>
    <lineage>
        <taxon>Bacteria</taxon>
        <taxon>Pseudomonadati</taxon>
        <taxon>Bacteroidota</taxon>
        <taxon>Bacteroidia</taxon>
        <taxon>Marinilabiliales</taxon>
        <taxon>Marinilabiliaceae</taxon>
        <taxon>Natronoflexus</taxon>
    </lineage>
</organism>
<dbReference type="InterPro" id="IPR026444">
    <property type="entry name" value="Secre_tail"/>
</dbReference>
<dbReference type="Pfam" id="PF18962">
    <property type="entry name" value="Por_Secre_tail"/>
    <property type="match status" value="1"/>
</dbReference>
<evidence type="ECO:0000313" key="3">
    <source>
        <dbReference type="EMBL" id="TCO07126.1"/>
    </source>
</evidence>
<feature type="domain" description="Secretion system C-terminal sorting" evidence="1">
    <location>
        <begin position="130"/>
        <end position="209"/>
    </location>
</feature>
<gene>
    <name evidence="3" type="ORF">EV194_110129</name>
</gene>
<dbReference type="Pfam" id="PF19408">
    <property type="entry name" value="PKD_6"/>
    <property type="match status" value="1"/>
</dbReference>
<dbReference type="Proteomes" id="UP000295221">
    <property type="component" value="Unassembled WGS sequence"/>
</dbReference>
<protein>
    <submittedName>
        <fullName evidence="3">Putative secreted protein (Por secretion system target)</fullName>
    </submittedName>
</protein>
<dbReference type="InterPro" id="IPR045829">
    <property type="entry name" value="PKD_6"/>
</dbReference>
<accession>A0A4R2GGL9</accession>
<evidence type="ECO:0000313" key="4">
    <source>
        <dbReference type="Proteomes" id="UP000295221"/>
    </source>
</evidence>
<comment type="caution">
    <text evidence="3">The sequence shown here is derived from an EMBL/GenBank/DDBJ whole genome shotgun (WGS) entry which is preliminary data.</text>
</comment>
<proteinExistence type="predicted"/>
<dbReference type="RefSeq" id="WP_132434458.1">
    <property type="nucleotide sequence ID" value="NZ_SLWK01000010.1"/>
</dbReference>
<reference evidence="3 4" key="1">
    <citation type="submission" date="2019-03" db="EMBL/GenBank/DDBJ databases">
        <title>Genomic Encyclopedia of Type Strains, Phase IV (KMG-IV): sequencing the most valuable type-strain genomes for metagenomic binning, comparative biology and taxonomic classification.</title>
        <authorList>
            <person name="Goeker M."/>
        </authorList>
    </citation>
    <scope>NUCLEOTIDE SEQUENCE [LARGE SCALE GENOMIC DNA]</scope>
    <source>
        <strain evidence="3 4">DSM 24179</strain>
    </source>
</reference>
<name>A0A4R2GGL9_9BACT</name>
<dbReference type="AlphaFoldDB" id="A0A4R2GGL9"/>
<dbReference type="EMBL" id="SLWK01000010">
    <property type="protein sequence ID" value="TCO07126.1"/>
    <property type="molecule type" value="Genomic_DNA"/>
</dbReference>
<evidence type="ECO:0000259" key="2">
    <source>
        <dbReference type="Pfam" id="PF19408"/>
    </source>
</evidence>
<evidence type="ECO:0000259" key="1">
    <source>
        <dbReference type="Pfam" id="PF18962"/>
    </source>
</evidence>
<sequence>MRAGVPDTPTSILGFSNNGIKFGSNQVYSFSINPGTNLSHQWTVSGGTITGGQGSASITVRTANITGYDLPFSASVRTGNTCGWSNYLTRSGFIIAGTLPINSIPDDTEQKHTDLTTMNESISVNSTFTISPNPTAGEVTIYLNINPIYIKERPLNLTIEIYNASQQLITRQKNIENNYLSLNTSGWQKGLYIVTVTYNGEVFSEKLVVK</sequence>
<feature type="domain" description="PKD-like" evidence="2">
    <location>
        <begin position="25"/>
        <end position="86"/>
    </location>
</feature>